<dbReference type="EMBL" id="JACHMH010000001">
    <property type="protein sequence ID" value="MBB4680114.1"/>
    <property type="molecule type" value="Genomic_DNA"/>
</dbReference>
<keyword evidence="1" id="KW-0732">Signal</keyword>
<evidence type="ECO:0000256" key="1">
    <source>
        <dbReference type="SAM" id="SignalP"/>
    </source>
</evidence>
<feature type="chain" id="PRO_5031265348" evidence="1">
    <location>
        <begin position="31"/>
        <end position="324"/>
    </location>
</feature>
<keyword evidence="3" id="KW-1185">Reference proteome</keyword>
<dbReference type="AlphaFoldDB" id="A0A7W7CFB3"/>
<comment type="caution">
    <text evidence="2">The sequence shown here is derived from an EMBL/GenBank/DDBJ whole genome shotgun (WGS) entry which is preliminary data.</text>
</comment>
<feature type="signal peptide" evidence="1">
    <location>
        <begin position="1"/>
        <end position="30"/>
    </location>
</feature>
<reference evidence="2 3" key="1">
    <citation type="submission" date="2020-08" db="EMBL/GenBank/DDBJ databases">
        <title>Sequencing the genomes of 1000 actinobacteria strains.</title>
        <authorList>
            <person name="Klenk H.-P."/>
        </authorList>
    </citation>
    <scope>NUCLEOTIDE SEQUENCE [LARGE SCALE GENOMIC DNA]</scope>
    <source>
        <strain evidence="2 3">DSM 44230</strain>
    </source>
</reference>
<evidence type="ECO:0000313" key="2">
    <source>
        <dbReference type="EMBL" id="MBB4680114.1"/>
    </source>
</evidence>
<name>A0A7W7CFB3_9PSEU</name>
<dbReference type="Proteomes" id="UP000533598">
    <property type="component" value="Unassembled WGS sequence"/>
</dbReference>
<gene>
    <name evidence="2" type="ORF">HNR67_006232</name>
</gene>
<dbReference type="RefSeq" id="WP_185005784.1">
    <property type="nucleotide sequence ID" value="NZ_BAAAUI010000020.1"/>
</dbReference>
<proteinExistence type="predicted"/>
<protein>
    <submittedName>
        <fullName evidence="2">Uncharacterized protein</fullName>
    </submittedName>
</protein>
<sequence length="324" mass="34244">MRTKRLSTVAGVGLLAIALSAVVLPGTASAADPVLITNSGGYSTQPSGTDPKDKVNRPLGAQVTIPAGQTRYLNSKLTVDNVREISEVSHLVLCRRPGQPAEVARLISGQNVLTGGATSLLTRGFVTAPADSLLHCEVYGQFVNHTANQPGRLEVMPSSYIQDMHGPTAAVRQTFNAKVLVNTKARVNSVSFTAPAGATAVQAISDLNVTVCYGEDEEGERKLCKRSLKARMDGRSSLVGTQLVMEQLAADGSVCKTTTNGDLAGVNVTTTIHHFKINKYLINVPIVANCSRDFVFYTRVTANSGSNSFVVEGNNQSVGAVFVP</sequence>
<evidence type="ECO:0000313" key="3">
    <source>
        <dbReference type="Proteomes" id="UP000533598"/>
    </source>
</evidence>
<organism evidence="2 3">
    <name type="scientific">Crossiella cryophila</name>
    <dbReference type="NCBI Taxonomy" id="43355"/>
    <lineage>
        <taxon>Bacteria</taxon>
        <taxon>Bacillati</taxon>
        <taxon>Actinomycetota</taxon>
        <taxon>Actinomycetes</taxon>
        <taxon>Pseudonocardiales</taxon>
        <taxon>Pseudonocardiaceae</taxon>
        <taxon>Crossiella</taxon>
    </lineage>
</organism>
<accession>A0A7W7CFB3</accession>